<dbReference type="EMBL" id="BPLR01006385">
    <property type="protein sequence ID" value="GIY09469.1"/>
    <property type="molecule type" value="Genomic_DNA"/>
</dbReference>
<keyword evidence="8 12" id="KW-0406">Ion transport</keyword>
<evidence type="ECO:0000256" key="13">
    <source>
        <dbReference type="SAM" id="Phobius"/>
    </source>
</evidence>
<keyword evidence="15" id="KW-1185">Reference proteome</keyword>
<dbReference type="AlphaFoldDB" id="A0AAV4QJH6"/>
<keyword evidence="5 12" id="KW-0812">Transmembrane</keyword>
<dbReference type="PANTHER" id="PTHR11690">
    <property type="entry name" value="AMILORIDE-SENSITIVE SODIUM CHANNEL-RELATED"/>
    <property type="match status" value="1"/>
</dbReference>
<comment type="subcellular location">
    <subcellularLocation>
        <location evidence="1">Membrane</location>
        <topology evidence="1">Multi-pass membrane protein</topology>
    </subcellularLocation>
</comment>
<dbReference type="Proteomes" id="UP001054945">
    <property type="component" value="Unassembled WGS sequence"/>
</dbReference>
<comment type="caution">
    <text evidence="14">The sequence shown here is derived from an EMBL/GenBank/DDBJ whole genome shotgun (WGS) entry which is preliminary data.</text>
</comment>
<evidence type="ECO:0000256" key="5">
    <source>
        <dbReference type="ARBA" id="ARBA00022692"/>
    </source>
</evidence>
<evidence type="ECO:0000256" key="11">
    <source>
        <dbReference type="ARBA" id="ARBA00023303"/>
    </source>
</evidence>
<evidence type="ECO:0000256" key="12">
    <source>
        <dbReference type="RuleBase" id="RU000679"/>
    </source>
</evidence>
<evidence type="ECO:0000256" key="6">
    <source>
        <dbReference type="ARBA" id="ARBA00022989"/>
    </source>
</evidence>
<dbReference type="GO" id="GO:0015280">
    <property type="term" value="F:ligand-gated sodium channel activity"/>
    <property type="evidence" value="ECO:0007669"/>
    <property type="project" value="TreeGrafter"/>
</dbReference>
<keyword evidence="7" id="KW-0915">Sodium</keyword>
<dbReference type="GO" id="GO:0005886">
    <property type="term" value="C:plasma membrane"/>
    <property type="evidence" value="ECO:0007669"/>
    <property type="project" value="TreeGrafter"/>
</dbReference>
<evidence type="ECO:0000256" key="3">
    <source>
        <dbReference type="ARBA" id="ARBA00022448"/>
    </source>
</evidence>
<keyword evidence="9 13" id="KW-0472">Membrane</keyword>
<dbReference type="Pfam" id="PF00858">
    <property type="entry name" value="ASC"/>
    <property type="match status" value="1"/>
</dbReference>
<evidence type="ECO:0000256" key="7">
    <source>
        <dbReference type="ARBA" id="ARBA00023053"/>
    </source>
</evidence>
<dbReference type="PANTHER" id="PTHR11690:SF248">
    <property type="entry name" value="PICKPOCKET 17, ISOFORM A"/>
    <property type="match status" value="1"/>
</dbReference>
<evidence type="ECO:0000313" key="15">
    <source>
        <dbReference type="Proteomes" id="UP001054945"/>
    </source>
</evidence>
<feature type="transmembrane region" description="Helical" evidence="13">
    <location>
        <begin position="431"/>
        <end position="454"/>
    </location>
</feature>
<proteinExistence type="inferred from homology"/>
<organism evidence="14 15">
    <name type="scientific">Caerostris extrusa</name>
    <name type="common">Bark spider</name>
    <name type="synonym">Caerostris bankana</name>
    <dbReference type="NCBI Taxonomy" id="172846"/>
    <lineage>
        <taxon>Eukaryota</taxon>
        <taxon>Metazoa</taxon>
        <taxon>Ecdysozoa</taxon>
        <taxon>Arthropoda</taxon>
        <taxon>Chelicerata</taxon>
        <taxon>Arachnida</taxon>
        <taxon>Araneae</taxon>
        <taxon>Araneomorphae</taxon>
        <taxon>Entelegynae</taxon>
        <taxon>Araneoidea</taxon>
        <taxon>Araneidae</taxon>
        <taxon>Caerostris</taxon>
    </lineage>
</organism>
<keyword evidence="10 12" id="KW-0739">Sodium transport</keyword>
<protein>
    <submittedName>
        <fullName evidence="14">Uncharacterized protein</fullName>
    </submittedName>
</protein>
<keyword evidence="6 13" id="KW-1133">Transmembrane helix</keyword>
<evidence type="ECO:0000256" key="1">
    <source>
        <dbReference type="ARBA" id="ARBA00004141"/>
    </source>
</evidence>
<comment type="similarity">
    <text evidence="2 12">Belongs to the amiloride-sensitive sodium channel (TC 1.A.6) family.</text>
</comment>
<evidence type="ECO:0000256" key="10">
    <source>
        <dbReference type="ARBA" id="ARBA00023201"/>
    </source>
</evidence>
<keyword evidence="3 12" id="KW-0813">Transport</keyword>
<evidence type="ECO:0000256" key="4">
    <source>
        <dbReference type="ARBA" id="ARBA00022461"/>
    </source>
</evidence>
<reference evidence="14 15" key="1">
    <citation type="submission" date="2021-06" db="EMBL/GenBank/DDBJ databases">
        <title>Caerostris extrusa draft genome.</title>
        <authorList>
            <person name="Kono N."/>
            <person name="Arakawa K."/>
        </authorList>
    </citation>
    <scope>NUCLEOTIDE SEQUENCE [LARGE SCALE GENOMIC DNA]</scope>
</reference>
<evidence type="ECO:0000313" key="14">
    <source>
        <dbReference type="EMBL" id="GIY09469.1"/>
    </source>
</evidence>
<gene>
    <name evidence="14" type="primary">AVEN_235582_1</name>
    <name evidence="14" type="ORF">CEXT_54411</name>
</gene>
<accession>A0AAV4QJH6</accession>
<evidence type="ECO:0000256" key="2">
    <source>
        <dbReference type="ARBA" id="ARBA00007193"/>
    </source>
</evidence>
<keyword evidence="11 12" id="KW-0407">Ion channel</keyword>
<evidence type="ECO:0000256" key="8">
    <source>
        <dbReference type="ARBA" id="ARBA00023065"/>
    </source>
</evidence>
<evidence type="ECO:0000256" key="9">
    <source>
        <dbReference type="ARBA" id="ARBA00023136"/>
    </source>
</evidence>
<sequence>MEKRSGKAENIAITSLENNLEEKPPVVEDEPANLRALCVRFGWKCLKSLVFVVCVALFFQQTAEFYILYKTYPTATNIMVTYPKFLKTPAITVCNRNLINKTEFCVLNDEYCMKPRNIERLCERHPNVCMGNISEITIPMLGYHTMESGYLNPYTRGLGQKFLFDTDPKKSYPFETPFREWKTTYVYDMNMNSHARCHSENLHIFSEEELQNTTFRSVAELHYSTANSLYELQMVKISTLKIKMMEEKESFYLWADSQVYLSIHSPVVPSNPFMHGKPLRTGYIYDVYVRLEEEHLLPPPYPTNCVDYDTIWRKNNKTGPRSQEMCRELCHREYYKSFLYCETSMTMYENPHHICTQSRYHIVPDTSKEALHLCLKMQRKLLPSDLSRMRTEIKVNIFVQDRSVTVVSHKPLYGEGIPIKDMPCDKMNWEMFSYVGGLMGCWLGISVWAFIGIIERNYTRALQLMKKFRDKKSKV</sequence>
<keyword evidence="4 12" id="KW-0894">Sodium channel</keyword>
<name>A0AAV4QJH6_CAEEX</name>
<dbReference type="InterPro" id="IPR001873">
    <property type="entry name" value="ENaC"/>
</dbReference>